<sequence>MKKKVFASTFILLFLIINSLFFYIYYIKYEEEHLDYLNINYPEVININSFEDKYYSEIYMEGLFMADPRGFENEGIPTKIVFDCSKCSGKKYSKKILIYPSSYINIDKYYYDGYIKKHQDFIKNNKNMRVYYFSIEIPYIPKRSIDNKDINLYEMDYINIIGDIIKNNKVNIFAIRYKYMIGNKIYISNPSTLYFNNKQVERLSNDYYKRL</sequence>
<reference evidence="2 4" key="1">
    <citation type="submission" date="2016-05" db="EMBL/GenBank/DDBJ databases">
        <title>Draft genome sequence of Moraxella nonliquefaciens CCUG 348T.</title>
        <authorList>
            <person name="Salva-Serra F."/>
            <person name="Engstrom-Jakobsson H."/>
            <person name="Thorell K."/>
            <person name="Gonzales-Siles L."/>
            <person name="Karlsson R."/>
            <person name="Boulund F."/>
            <person name="Engstrand L."/>
            <person name="Kristiansson E."/>
            <person name="Moore E."/>
        </authorList>
    </citation>
    <scope>NUCLEOTIDE SEQUENCE [LARGE SCALE GENOMIC DNA]</scope>
    <source>
        <strain evidence="2 4">CCUG 348</strain>
    </source>
</reference>
<feature type="transmembrane region" description="Helical" evidence="1">
    <location>
        <begin position="6"/>
        <end position="26"/>
    </location>
</feature>
<dbReference type="Proteomes" id="UP000092575">
    <property type="component" value="Unassembled WGS sequence"/>
</dbReference>
<accession>A0A1B8QSN9</accession>
<dbReference type="STRING" id="478.A7456_07270"/>
<proteinExistence type="predicted"/>
<dbReference type="AlphaFoldDB" id="A0A1B8QSN9"/>
<keyword evidence="5" id="KW-1185">Reference proteome</keyword>
<dbReference type="RefSeq" id="WP_067006640.1">
    <property type="nucleotide sequence ID" value="NZ_CP065728.1"/>
</dbReference>
<evidence type="ECO:0000256" key="1">
    <source>
        <dbReference type="SAM" id="Phobius"/>
    </source>
</evidence>
<reference evidence="3 5" key="2">
    <citation type="submission" date="2020-12" db="EMBL/GenBank/DDBJ databases">
        <title>FDA dAtabase for Regulatory Grade micrObial Sequences (FDA-ARGOS): Supporting development and validation of Infectious Disease Dx tests.</title>
        <authorList>
            <person name="Sproer C."/>
            <person name="Gronow S."/>
            <person name="Severitt S."/>
            <person name="Schroder I."/>
            <person name="Tallon L."/>
            <person name="Sadzewicz L."/>
            <person name="Zhao X."/>
            <person name="Boylan J."/>
            <person name="Ott S."/>
            <person name="Bowen H."/>
            <person name="Vavikolanu K."/>
            <person name="Mehta A."/>
            <person name="Aluvathingal J."/>
            <person name="Nadendla S."/>
            <person name="Lowell S."/>
            <person name="Myers T."/>
            <person name="Yan Y."/>
            <person name="Sichtig H."/>
        </authorList>
    </citation>
    <scope>NUCLEOTIDE SEQUENCE [LARGE SCALE GENOMIC DNA]</scope>
    <source>
        <strain evidence="3 5">FDAARGOS_869</strain>
    </source>
</reference>
<name>A0A1B8QSN9_MORNO</name>
<keyword evidence="1" id="KW-0812">Transmembrane</keyword>
<gene>
    <name evidence="2" type="ORF">A7456_07270</name>
    <name evidence="3" type="ORF">I6G26_05615</name>
</gene>
<keyword evidence="1" id="KW-0472">Membrane</keyword>
<evidence type="ECO:0000313" key="2">
    <source>
        <dbReference type="EMBL" id="OBX87835.1"/>
    </source>
</evidence>
<evidence type="ECO:0000313" key="5">
    <source>
        <dbReference type="Proteomes" id="UP000594834"/>
    </source>
</evidence>
<organism evidence="2 4">
    <name type="scientific">Moraxella nonliquefaciens</name>
    <dbReference type="NCBI Taxonomy" id="478"/>
    <lineage>
        <taxon>Bacteria</taxon>
        <taxon>Pseudomonadati</taxon>
        <taxon>Pseudomonadota</taxon>
        <taxon>Gammaproteobacteria</taxon>
        <taxon>Moraxellales</taxon>
        <taxon>Moraxellaceae</taxon>
        <taxon>Moraxella</taxon>
    </lineage>
</organism>
<dbReference type="EMBL" id="LXTW01000002">
    <property type="protein sequence ID" value="OBX87835.1"/>
    <property type="molecule type" value="Genomic_DNA"/>
</dbReference>
<protein>
    <submittedName>
        <fullName evidence="2">Uncharacterized protein</fullName>
    </submittedName>
</protein>
<dbReference type="Proteomes" id="UP000594834">
    <property type="component" value="Chromosome"/>
</dbReference>
<evidence type="ECO:0000313" key="4">
    <source>
        <dbReference type="Proteomes" id="UP000092575"/>
    </source>
</evidence>
<keyword evidence="1" id="KW-1133">Transmembrane helix</keyword>
<dbReference type="EMBL" id="CP065728">
    <property type="protein sequence ID" value="QPT45452.1"/>
    <property type="molecule type" value="Genomic_DNA"/>
</dbReference>
<evidence type="ECO:0000313" key="3">
    <source>
        <dbReference type="EMBL" id="QPT45452.1"/>
    </source>
</evidence>